<accession>A0A8S0VZB8</accession>
<gene>
    <name evidence="2" type="ORF">AAE3_LOCUS5520</name>
</gene>
<protein>
    <submittedName>
        <fullName evidence="2">Uncharacterized protein</fullName>
    </submittedName>
</protein>
<evidence type="ECO:0000313" key="3">
    <source>
        <dbReference type="Proteomes" id="UP000467700"/>
    </source>
</evidence>
<proteinExistence type="predicted"/>
<dbReference type="AlphaFoldDB" id="A0A8S0VZB8"/>
<keyword evidence="3" id="KW-1185">Reference proteome</keyword>
<sequence>MRRGWPAQANLQSFKLHPPSRCPLPMLFDAHCIPLRKLYLFFCCDYELQLKGGRTRYTFPVAPLGVVISSVLRTLPMVLTAARRSTRSPCLAPALLCRANTCDIGCQRNVSTRKRGSAATENRHSSEQPIWDSDGEEPQSAHHSHHPKLTRNVSPLFPLRVRNLSNTPLAPLDMSMTGLAYNGERRSSERPIHCVLLGVLDIHGSYRPSANHSRMPCRSCEGTTG</sequence>
<dbReference type="Proteomes" id="UP000467700">
    <property type="component" value="Unassembled WGS sequence"/>
</dbReference>
<name>A0A8S0VZB8_CYCAE</name>
<evidence type="ECO:0000313" key="2">
    <source>
        <dbReference type="EMBL" id="CAA7263421.1"/>
    </source>
</evidence>
<reference evidence="2 3" key="1">
    <citation type="submission" date="2020-01" db="EMBL/GenBank/DDBJ databases">
        <authorList>
            <person name="Gupta K D."/>
        </authorList>
    </citation>
    <scope>NUCLEOTIDE SEQUENCE [LARGE SCALE GENOMIC DNA]</scope>
</reference>
<feature type="region of interest" description="Disordered" evidence="1">
    <location>
        <begin position="113"/>
        <end position="151"/>
    </location>
</feature>
<evidence type="ECO:0000256" key="1">
    <source>
        <dbReference type="SAM" id="MobiDB-lite"/>
    </source>
</evidence>
<comment type="caution">
    <text evidence="2">The sequence shown here is derived from an EMBL/GenBank/DDBJ whole genome shotgun (WGS) entry which is preliminary data.</text>
</comment>
<dbReference type="EMBL" id="CACVBS010000039">
    <property type="protein sequence ID" value="CAA7263421.1"/>
    <property type="molecule type" value="Genomic_DNA"/>
</dbReference>
<organism evidence="2 3">
    <name type="scientific">Cyclocybe aegerita</name>
    <name type="common">Black poplar mushroom</name>
    <name type="synonym">Agrocybe aegerita</name>
    <dbReference type="NCBI Taxonomy" id="1973307"/>
    <lineage>
        <taxon>Eukaryota</taxon>
        <taxon>Fungi</taxon>
        <taxon>Dikarya</taxon>
        <taxon>Basidiomycota</taxon>
        <taxon>Agaricomycotina</taxon>
        <taxon>Agaricomycetes</taxon>
        <taxon>Agaricomycetidae</taxon>
        <taxon>Agaricales</taxon>
        <taxon>Agaricineae</taxon>
        <taxon>Bolbitiaceae</taxon>
        <taxon>Cyclocybe</taxon>
    </lineage>
</organism>